<dbReference type="InterPro" id="IPR001478">
    <property type="entry name" value="PDZ"/>
</dbReference>
<comment type="caution">
    <text evidence="3">The sequence shown here is derived from an EMBL/GenBank/DDBJ whole genome shotgun (WGS) entry which is preliminary data.</text>
</comment>
<dbReference type="SUPFAM" id="SSF50156">
    <property type="entry name" value="PDZ domain-like"/>
    <property type="match status" value="1"/>
</dbReference>
<dbReference type="InterPro" id="IPR027065">
    <property type="entry name" value="Lon_Prtase"/>
</dbReference>
<dbReference type="Proteomes" id="UP000466307">
    <property type="component" value="Unassembled WGS sequence"/>
</dbReference>
<evidence type="ECO:0000259" key="2">
    <source>
        <dbReference type="PROSITE" id="PS51786"/>
    </source>
</evidence>
<feature type="active site" evidence="1">
    <location>
        <position position="292"/>
    </location>
</feature>
<comment type="catalytic activity">
    <reaction evidence="1">
        <text>Hydrolysis of proteins in presence of ATP.</text>
        <dbReference type="EC" id="3.4.21.53"/>
    </reaction>
</comment>
<comment type="similarity">
    <text evidence="1">Belongs to the peptidase S16 family.</text>
</comment>
<dbReference type="InterPro" id="IPR008269">
    <property type="entry name" value="Lon_proteolytic"/>
</dbReference>
<dbReference type="InterPro" id="IPR014721">
    <property type="entry name" value="Ribsml_uS5_D2-typ_fold_subgr"/>
</dbReference>
<dbReference type="InterPro" id="IPR020568">
    <property type="entry name" value="Ribosomal_Su5_D2-typ_SF"/>
</dbReference>
<proteinExistence type="inferred from homology"/>
<evidence type="ECO:0000313" key="3">
    <source>
        <dbReference type="EMBL" id="NDK89514.1"/>
    </source>
</evidence>
<name>A0A7K3LMN3_9ACTN</name>
<dbReference type="Gene3D" id="2.30.42.10">
    <property type="match status" value="1"/>
</dbReference>
<accession>A0A7K3LMN3</accession>
<dbReference type="EMBL" id="JAADZU010000018">
    <property type="protein sequence ID" value="NDK89514.1"/>
    <property type="molecule type" value="Genomic_DNA"/>
</dbReference>
<dbReference type="GO" id="GO:0004176">
    <property type="term" value="F:ATP-dependent peptidase activity"/>
    <property type="evidence" value="ECO:0007669"/>
    <property type="project" value="UniProtKB-UniRule"/>
</dbReference>
<dbReference type="Pfam" id="PF05362">
    <property type="entry name" value="Lon_C"/>
    <property type="match status" value="1"/>
</dbReference>
<feature type="domain" description="Lon proteolytic" evidence="2">
    <location>
        <begin position="240"/>
        <end position="340"/>
    </location>
</feature>
<dbReference type="GO" id="GO:0030163">
    <property type="term" value="P:protein catabolic process"/>
    <property type="evidence" value="ECO:0007669"/>
    <property type="project" value="InterPro"/>
</dbReference>
<dbReference type="PROSITE" id="PS51786">
    <property type="entry name" value="LON_PROTEOLYTIC"/>
    <property type="match status" value="1"/>
</dbReference>
<dbReference type="GO" id="GO:0006508">
    <property type="term" value="P:proteolysis"/>
    <property type="evidence" value="ECO:0007669"/>
    <property type="project" value="UniProtKB-KW"/>
</dbReference>
<reference evidence="3 4" key="1">
    <citation type="submission" date="2020-01" db="EMBL/GenBank/DDBJ databases">
        <title>Investigation of new actinobacteria for the biodesulphurisation of diesel fuel.</title>
        <authorList>
            <person name="Athi Narayanan S.M."/>
        </authorList>
    </citation>
    <scope>NUCLEOTIDE SEQUENCE [LARGE SCALE GENOMIC DNA]</scope>
    <source>
        <strain evidence="3 4">213E</strain>
    </source>
</reference>
<dbReference type="GO" id="GO:0004252">
    <property type="term" value="F:serine-type endopeptidase activity"/>
    <property type="evidence" value="ECO:0007669"/>
    <property type="project" value="UniProtKB-UniRule"/>
</dbReference>
<dbReference type="PANTHER" id="PTHR10046">
    <property type="entry name" value="ATP DEPENDENT LON PROTEASE FAMILY MEMBER"/>
    <property type="match status" value="1"/>
</dbReference>
<organism evidence="3 4">
    <name type="scientific">Gordonia desulfuricans</name>
    <dbReference type="NCBI Taxonomy" id="89051"/>
    <lineage>
        <taxon>Bacteria</taxon>
        <taxon>Bacillati</taxon>
        <taxon>Actinomycetota</taxon>
        <taxon>Actinomycetes</taxon>
        <taxon>Mycobacteriales</taxon>
        <taxon>Gordoniaceae</taxon>
        <taxon>Gordonia</taxon>
    </lineage>
</organism>
<dbReference type="InterPro" id="IPR036034">
    <property type="entry name" value="PDZ_sf"/>
</dbReference>
<sequence>MKAPSSRRIVTVAVTVLILLVLVVAGTRVQVPFVALGPGPTVNTLGTIDDNGREVPVVEITGTQVDKTDGHLNLTTVGVSDGLSLFQAIGMWMSGTYSVQPRETVYPPGQTTEQTRQQNLDQMSNSESTATAAALRFLQRPTALVAAYVEPSGPAGKVLKTGDVIVSVDGKAVTTAEDVRTTIAKLHPDQQIPVAIVREGTAQTVTVTTGTRPGTTDVAYLGVTPEVRSADPNVQIDYHVGDIGGPSAGLMLSLSVVDQLSTGSLTRGKFIAGTGTISDTGEVGPIGGVTHKTRAARDNGATVFLVPADNCAEADSDAPDGLQLVKVTSLQSAVDALDAIGEGRDAPHC</sequence>
<keyword evidence="4" id="KW-1185">Reference proteome</keyword>
<dbReference type="AlphaFoldDB" id="A0A7K3LMN3"/>
<dbReference type="RefSeq" id="WP_053778109.1">
    <property type="nucleotide sequence ID" value="NZ_JAADZU010000018.1"/>
</dbReference>
<keyword evidence="1" id="KW-0378">Hydrolase</keyword>
<dbReference type="GO" id="GO:0005524">
    <property type="term" value="F:ATP binding"/>
    <property type="evidence" value="ECO:0007669"/>
    <property type="project" value="InterPro"/>
</dbReference>
<feature type="active site" evidence="1">
    <location>
        <position position="247"/>
    </location>
</feature>
<keyword evidence="1" id="KW-0720">Serine protease</keyword>
<evidence type="ECO:0000313" key="4">
    <source>
        <dbReference type="Proteomes" id="UP000466307"/>
    </source>
</evidence>
<dbReference type="Gene3D" id="3.30.230.10">
    <property type="match status" value="1"/>
</dbReference>
<dbReference type="Pfam" id="PF13180">
    <property type="entry name" value="PDZ_2"/>
    <property type="match status" value="1"/>
</dbReference>
<evidence type="ECO:0000256" key="1">
    <source>
        <dbReference type="PROSITE-ProRule" id="PRU01122"/>
    </source>
</evidence>
<protein>
    <recommendedName>
        <fullName evidence="1">endopeptidase La</fullName>
        <ecNumber evidence="1">3.4.21.53</ecNumber>
    </recommendedName>
</protein>
<dbReference type="EC" id="3.4.21.53" evidence="1"/>
<keyword evidence="1" id="KW-0645">Protease</keyword>
<gene>
    <name evidence="3" type="ORF">GYA93_07955</name>
</gene>
<dbReference type="SUPFAM" id="SSF54211">
    <property type="entry name" value="Ribosomal protein S5 domain 2-like"/>
    <property type="match status" value="1"/>
</dbReference>